<dbReference type="PANTHER" id="PTHR13890:SF42">
    <property type="entry name" value="MAGNESIUM TRANSPORTER"/>
    <property type="match status" value="1"/>
</dbReference>
<evidence type="ECO:0000313" key="6">
    <source>
        <dbReference type="EMBL" id="PRW56957.1"/>
    </source>
</evidence>
<comment type="subcellular location">
    <subcellularLocation>
        <location evidence="3">Membrane</location>
        <topology evidence="3">Multi-pass membrane protein</topology>
    </subcellularLocation>
</comment>
<dbReference type="AlphaFoldDB" id="A0A2P6TSB5"/>
<dbReference type="PROSITE" id="PS50222">
    <property type="entry name" value="EF_HAND_2"/>
    <property type="match status" value="1"/>
</dbReference>
<dbReference type="Pfam" id="PF22099">
    <property type="entry name" value="MRS2-like"/>
    <property type="match status" value="1"/>
</dbReference>
<reference evidence="6 7" key="1">
    <citation type="journal article" date="2018" name="Plant J.">
        <title>Genome sequences of Chlorella sorokiniana UTEX 1602 and Micractinium conductrix SAG 241.80: implications to maltose excretion by a green alga.</title>
        <authorList>
            <person name="Arriola M.B."/>
            <person name="Velmurugan N."/>
            <person name="Zhang Y."/>
            <person name="Plunkett M.H."/>
            <person name="Hondzo H."/>
            <person name="Barney B.M."/>
        </authorList>
    </citation>
    <scope>NUCLEOTIDE SEQUENCE [LARGE SCALE GENOMIC DNA]</scope>
    <source>
        <strain evidence="7">UTEX 1602</strain>
    </source>
</reference>
<sequence length="645" mass="70331">MRGSLAGPSAAGLGAWASWMATGAPGLTCGSGATAAAAAARLRLAATRLPCLPAAQLLSLHGQHASSTWAHPEAATLRLSSSFGGPAPTVTATPQLTHGGGFSGSGSSPSRQHYAALHAPGSAAQQLVSLRSFRGTAAEQQRMWGGHWDKRHIYGSSRAEALGVVEKLHEEVPVVVPASHQRHLWEVLEFRPDSTCLETWKSPDVMGLHPRDVYLFASDVGLGQRAMLAARGGAILFRTAVCKAVVYWDKAVLFPSRRLNDTVKISQSIKAAIVQTSPLPFELKVLEALLSGEAGTLVCLLFSGELALATGLPFELKVLEALLSETARAYANKSKRLAIVAETVLTDINTTFSSSAGELQRLIPIQRKLTEVQNDVQEVLEAIGDVVNDDAEIKKLCLTERQERTQAAHIAAKTGHAQLPPALETRGGRTPEMRMASSIMESYEFKLQGTHSSLKEVLENIEQTRTVWHMQLDHQRNRVLRINLLISIISLGAVTATLPAAFFGMNLSSGLEELSGVFWPVVQLSVLMGGVAAALMYGYWKIGPKRRYKARMRDMRSLRDLLIFHLDDLDDIMDTVKERARSGTPVSKKEFGTIVQQAVRGKPMSKDEVELLYRVFDTNRDGLLELSEMVRIEEHIDDEFAHAQY</sequence>
<dbReference type="GO" id="GO:0015095">
    <property type="term" value="F:magnesium ion transmembrane transporter activity"/>
    <property type="evidence" value="ECO:0007669"/>
    <property type="project" value="UniProtKB-ARBA"/>
</dbReference>
<dbReference type="InterPro" id="IPR002048">
    <property type="entry name" value="EF_hand_dom"/>
</dbReference>
<evidence type="ECO:0000259" key="5">
    <source>
        <dbReference type="PROSITE" id="PS50222"/>
    </source>
</evidence>
<feature type="region of interest" description="Disordered" evidence="4">
    <location>
        <begin position="80"/>
        <end position="113"/>
    </location>
</feature>
<dbReference type="CDD" id="cd12823">
    <property type="entry name" value="Mrs2_Mfm1p-like"/>
    <property type="match status" value="1"/>
</dbReference>
<keyword evidence="7" id="KW-1185">Reference proteome</keyword>
<protein>
    <recommendedName>
        <fullName evidence="3">Magnesium transporter</fullName>
    </recommendedName>
</protein>
<evidence type="ECO:0000256" key="3">
    <source>
        <dbReference type="RuleBase" id="RU366041"/>
    </source>
</evidence>
<feature type="transmembrane region" description="Helical" evidence="3">
    <location>
        <begin position="517"/>
        <end position="540"/>
    </location>
</feature>
<organism evidence="6 7">
    <name type="scientific">Chlorella sorokiniana</name>
    <name type="common">Freshwater green alga</name>
    <dbReference type="NCBI Taxonomy" id="3076"/>
    <lineage>
        <taxon>Eukaryota</taxon>
        <taxon>Viridiplantae</taxon>
        <taxon>Chlorophyta</taxon>
        <taxon>core chlorophytes</taxon>
        <taxon>Trebouxiophyceae</taxon>
        <taxon>Chlorellales</taxon>
        <taxon>Chlorellaceae</taxon>
        <taxon>Chlorella clade</taxon>
        <taxon>Chlorella</taxon>
    </lineage>
</organism>
<accession>A0A2P6TSB5</accession>
<dbReference type="Gene3D" id="1.10.238.10">
    <property type="entry name" value="EF-hand"/>
    <property type="match status" value="1"/>
</dbReference>
<dbReference type="InterPro" id="IPR039204">
    <property type="entry name" value="MRS2-like"/>
</dbReference>
<dbReference type="GO" id="GO:0005509">
    <property type="term" value="F:calcium ion binding"/>
    <property type="evidence" value="ECO:0007669"/>
    <property type="project" value="InterPro"/>
</dbReference>
<feature type="transmembrane region" description="Helical" evidence="3">
    <location>
        <begin position="484"/>
        <end position="505"/>
    </location>
</feature>
<keyword evidence="3" id="KW-0406">Ion transport</keyword>
<keyword evidence="3" id="KW-0472">Membrane</keyword>
<feature type="domain" description="EF-hand" evidence="5">
    <location>
        <begin position="604"/>
        <end position="639"/>
    </location>
</feature>
<dbReference type="SUPFAM" id="SSF47473">
    <property type="entry name" value="EF-hand"/>
    <property type="match status" value="1"/>
</dbReference>
<dbReference type="Gene3D" id="1.20.58.340">
    <property type="entry name" value="Magnesium transport protein CorA, transmembrane region"/>
    <property type="match status" value="1"/>
</dbReference>
<dbReference type="InterPro" id="IPR018247">
    <property type="entry name" value="EF_Hand_1_Ca_BS"/>
</dbReference>
<name>A0A2P6TSB5_CHLSO</name>
<gene>
    <name evidence="6" type="ORF">C2E21_4340</name>
</gene>
<evidence type="ECO:0000256" key="2">
    <source>
        <dbReference type="ARBA" id="ARBA00022837"/>
    </source>
</evidence>
<keyword evidence="3" id="KW-0812">Transmembrane</keyword>
<evidence type="ECO:0000256" key="4">
    <source>
        <dbReference type="SAM" id="MobiDB-lite"/>
    </source>
</evidence>
<dbReference type="EMBL" id="LHPG02000007">
    <property type="protein sequence ID" value="PRW56957.1"/>
    <property type="molecule type" value="Genomic_DNA"/>
</dbReference>
<keyword evidence="3" id="KW-0460">Magnesium</keyword>
<dbReference type="OrthoDB" id="10251508at2759"/>
<comment type="caution">
    <text evidence="6">The sequence shown here is derived from an EMBL/GenBank/DDBJ whole genome shotgun (WGS) entry which is preliminary data.</text>
</comment>
<dbReference type="InterPro" id="IPR011992">
    <property type="entry name" value="EF-hand-dom_pair"/>
</dbReference>
<dbReference type="PANTHER" id="PTHR13890">
    <property type="entry name" value="RNA SPLICING PROTEIN MRS2, MITOCHONDRIAL"/>
    <property type="match status" value="1"/>
</dbReference>
<keyword evidence="3" id="KW-0813">Transport</keyword>
<keyword evidence="2" id="KW-0106">Calcium</keyword>
<dbReference type="Proteomes" id="UP000239899">
    <property type="component" value="Unassembled WGS sequence"/>
</dbReference>
<keyword evidence="3" id="KW-1133">Transmembrane helix</keyword>
<proteinExistence type="inferred from homology"/>
<evidence type="ECO:0000256" key="1">
    <source>
        <dbReference type="ARBA" id="ARBA00007535"/>
    </source>
</evidence>
<dbReference type="PROSITE" id="PS00018">
    <property type="entry name" value="EF_HAND_1"/>
    <property type="match status" value="1"/>
</dbReference>
<comment type="similarity">
    <text evidence="1 3">Belongs to the CorA metal ion transporter (MIT) (TC 1.A.35.5) family.</text>
</comment>
<comment type="function">
    <text evidence="3">Magnesium transporter that may mediate the influx of magnesium.</text>
</comment>
<dbReference type="GO" id="GO:0016020">
    <property type="term" value="C:membrane"/>
    <property type="evidence" value="ECO:0007669"/>
    <property type="project" value="UniProtKB-SubCell"/>
</dbReference>
<evidence type="ECO:0000313" key="7">
    <source>
        <dbReference type="Proteomes" id="UP000239899"/>
    </source>
</evidence>